<dbReference type="PANTHER" id="PTHR28058">
    <property type="entry name" value="37S RIBOSOMAL PROTEIN MRP51, MITOCHONDRIAL"/>
    <property type="match status" value="1"/>
</dbReference>
<dbReference type="GO" id="GO:0070124">
    <property type="term" value="P:mitochondrial translational initiation"/>
    <property type="evidence" value="ECO:0007669"/>
    <property type="project" value="TreeGrafter"/>
</dbReference>
<feature type="region of interest" description="Disordered" evidence="1">
    <location>
        <begin position="452"/>
        <end position="559"/>
    </location>
</feature>
<proteinExistence type="predicted"/>
<evidence type="ECO:0000313" key="2">
    <source>
        <dbReference type="EMBL" id="TKX25379.1"/>
    </source>
</evidence>
<dbReference type="PANTHER" id="PTHR28058:SF1">
    <property type="entry name" value="SMALL RIBOSOMAL SUBUNIT PROTEIN BS1M"/>
    <property type="match status" value="1"/>
</dbReference>
<dbReference type="AlphaFoldDB" id="A0A4U7B3G6"/>
<evidence type="ECO:0000313" key="3">
    <source>
        <dbReference type="Proteomes" id="UP000308133"/>
    </source>
</evidence>
<dbReference type="Proteomes" id="UP000308133">
    <property type="component" value="Unassembled WGS sequence"/>
</dbReference>
<dbReference type="GO" id="GO:0003735">
    <property type="term" value="F:structural constituent of ribosome"/>
    <property type="evidence" value="ECO:0007669"/>
    <property type="project" value="TreeGrafter"/>
</dbReference>
<protein>
    <submittedName>
        <fullName evidence="2">Uncharacterized protein</fullName>
    </submittedName>
</protein>
<dbReference type="GO" id="GO:0005763">
    <property type="term" value="C:mitochondrial small ribosomal subunit"/>
    <property type="evidence" value="ECO:0007669"/>
    <property type="project" value="TreeGrafter"/>
</dbReference>
<sequence>MSKAINSPTARILRSSRFFCMPPPLPQPSVDILTSQGSVRTSDTATLPYPSKQAITAPASSRHRGDWGLKRPLPERTNNTSTPHVRINAMDTLEHITDFESAADHTLTLKKSQEMNVWMTQAHRRKTGHGTSLPSAFDETLDYTAIQEPAAARGAIPGSSETNINKLPLGVQRTLRLRSLNRVLQDQGQKPVRWKTDGPWLPAMSEIDFEKYLRDVVSRPKIREEFREFLLRVSAERKRLRTEEQLRQESGFDPENPEDIARLNDLAKVENEDAEIDHFMLELRENNDTLSSTLPGLIQEFFDLPPLPKAAPGEDPSHAKITESLRRDRNDTPPSTHPSAGLSYIRSKAFMENHPVHGPMSLHTPVQARVLRPRKIVQGPQENATIGVGGFVTKDITAKGFMNSDPQSNDNKGLQFDFETPGGNKLWVTPKQAHIDDNGRARLAIEYPDKEAVAVKTGGPDPRKPSIDDDDTSYRAQLKQAHVTNGLRDRETAPPGTKENANYGSALPDMRTAPRAKGLSGEDLKAFKAGVKQATDEPNGRLGQDILSLLSRNSERRQA</sequence>
<dbReference type="InterPro" id="IPR016712">
    <property type="entry name" value="Rbsml_bS1m-like"/>
</dbReference>
<feature type="compositionally biased region" description="Basic and acidic residues" evidence="1">
    <location>
        <begin position="63"/>
        <end position="74"/>
    </location>
</feature>
<dbReference type="Pfam" id="PF11709">
    <property type="entry name" value="Mit_ribos_Mrp51"/>
    <property type="match status" value="1"/>
</dbReference>
<dbReference type="EMBL" id="PTQR01000029">
    <property type="protein sequence ID" value="TKX25379.1"/>
    <property type="molecule type" value="Genomic_DNA"/>
</dbReference>
<gene>
    <name evidence="2" type="ORF">C1H76_2383</name>
</gene>
<feature type="region of interest" description="Disordered" evidence="1">
    <location>
        <begin position="55"/>
        <end position="82"/>
    </location>
</feature>
<accession>A0A4U7B3G6</accession>
<comment type="caution">
    <text evidence="2">The sequence shown here is derived from an EMBL/GenBank/DDBJ whole genome shotgun (WGS) entry which is preliminary data.</text>
</comment>
<evidence type="ECO:0000256" key="1">
    <source>
        <dbReference type="SAM" id="MobiDB-lite"/>
    </source>
</evidence>
<organism evidence="2 3">
    <name type="scientific">Elsinoe australis</name>
    <dbReference type="NCBI Taxonomy" id="40998"/>
    <lineage>
        <taxon>Eukaryota</taxon>
        <taxon>Fungi</taxon>
        <taxon>Dikarya</taxon>
        <taxon>Ascomycota</taxon>
        <taxon>Pezizomycotina</taxon>
        <taxon>Dothideomycetes</taxon>
        <taxon>Dothideomycetidae</taxon>
        <taxon>Myriangiales</taxon>
        <taxon>Elsinoaceae</taxon>
        <taxon>Elsinoe</taxon>
    </lineage>
</organism>
<name>A0A4U7B3G6_9PEZI</name>
<reference evidence="2 3" key="1">
    <citation type="submission" date="2018-02" db="EMBL/GenBank/DDBJ databases">
        <title>Draft genome sequences of Elsinoe sp., causing black scab on jojoba.</title>
        <authorList>
            <person name="Stodart B."/>
            <person name="Jeffress S."/>
            <person name="Ash G."/>
            <person name="Arun Chinnappa K."/>
        </authorList>
    </citation>
    <scope>NUCLEOTIDE SEQUENCE [LARGE SCALE GENOMIC DNA]</scope>
    <source>
        <strain evidence="2 3">Hillstone_2</strain>
    </source>
</reference>